<sequence length="332" mass="35649">MGELGGVQTNTGAKLYFILPAEIQKGLATIGDPLKKTELFAVTGRLNTLSMIMEAGSGHIGSSFSAMDIVSHLWHNVLRNPNQPQEQYSDTYFSSKGHDAPGLYSVFIGLGLLPAELLHKLRRLGGLPGHPDISTPHIATNTGSLGMGISKAHGMALARRMQKKSGRFYVLMGDGELQEGQFWESLQPAVNASLGEITAIIDHNKIQSDALIKETSDLGDIEQKLRAFGWFVIRIDGHDISAIAGAIDECAAVQDRPQIIIADTVKGKGVSFMERIGEDGYYKFHSGAPFGGGLSKGVGRASGAHPRPRHRTGHFRNSASCARRAAKSTAAH</sequence>
<dbReference type="EMBL" id="LCRR01000008">
    <property type="protein sequence ID" value="KKW37456.1"/>
    <property type="molecule type" value="Genomic_DNA"/>
</dbReference>
<dbReference type="PANTHER" id="PTHR47514:SF1">
    <property type="entry name" value="TRANSKETOLASE N-TERMINAL SECTION-RELATED"/>
    <property type="match status" value="1"/>
</dbReference>
<proteinExistence type="inferred from homology"/>
<keyword evidence="3" id="KW-0786">Thiamine pyrophosphate</keyword>
<comment type="similarity">
    <text evidence="2">Belongs to the transketolase family.</text>
</comment>
<evidence type="ECO:0000256" key="2">
    <source>
        <dbReference type="ARBA" id="ARBA00007131"/>
    </source>
</evidence>
<organism evidence="6 7">
    <name type="scientific">Candidatus Adlerbacteria bacterium GW2011_GWB1_54_7</name>
    <dbReference type="NCBI Taxonomy" id="1618607"/>
    <lineage>
        <taxon>Bacteria</taxon>
        <taxon>Candidatus Adleribacteriota</taxon>
    </lineage>
</organism>
<dbReference type="Gene3D" id="3.40.50.970">
    <property type="match status" value="1"/>
</dbReference>
<evidence type="ECO:0000256" key="4">
    <source>
        <dbReference type="SAM" id="MobiDB-lite"/>
    </source>
</evidence>
<dbReference type="AlphaFoldDB" id="A0A0G1Y2I2"/>
<dbReference type="InterPro" id="IPR005474">
    <property type="entry name" value="Transketolase_N"/>
</dbReference>
<evidence type="ECO:0000256" key="1">
    <source>
        <dbReference type="ARBA" id="ARBA00001964"/>
    </source>
</evidence>
<feature type="domain" description="Transketolase N-terminal" evidence="5">
    <location>
        <begin position="41"/>
        <end position="271"/>
    </location>
</feature>
<dbReference type="SUPFAM" id="SSF52518">
    <property type="entry name" value="Thiamin diphosphate-binding fold (THDP-binding)"/>
    <property type="match status" value="1"/>
</dbReference>
<accession>A0A0G1Y2I2</accession>
<dbReference type="PANTHER" id="PTHR47514">
    <property type="entry name" value="TRANSKETOLASE N-TERMINAL SECTION-RELATED"/>
    <property type="match status" value="1"/>
</dbReference>
<evidence type="ECO:0000259" key="5">
    <source>
        <dbReference type="Pfam" id="PF00456"/>
    </source>
</evidence>
<dbReference type="InterPro" id="IPR029061">
    <property type="entry name" value="THDP-binding"/>
</dbReference>
<comment type="cofactor">
    <cofactor evidence="1">
        <name>thiamine diphosphate</name>
        <dbReference type="ChEBI" id="CHEBI:58937"/>
    </cofactor>
</comment>
<comment type="caution">
    <text evidence="6">The sequence shown here is derived from an EMBL/GenBank/DDBJ whole genome shotgun (WGS) entry which is preliminary data.</text>
</comment>
<dbReference type="PATRIC" id="fig|1618607.3.peg.485"/>
<reference evidence="6 7" key="1">
    <citation type="journal article" date="2015" name="Nature">
        <title>rRNA introns, odd ribosomes, and small enigmatic genomes across a large radiation of phyla.</title>
        <authorList>
            <person name="Brown C.T."/>
            <person name="Hug L.A."/>
            <person name="Thomas B.C."/>
            <person name="Sharon I."/>
            <person name="Castelle C.J."/>
            <person name="Singh A."/>
            <person name="Wilkins M.J."/>
            <person name="Williams K.H."/>
            <person name="Banfield J.F."/>
        </authorList>
    </citation>
    <scope>NUCLEOTIDE SEQUENCE [LARGE SCALE GENOMIC DNA]</scope>
</reference>
<gene>
    <name evidence="6" type="ORF">UY86_C0008G0013</name>
</gene>
<dbReference type="STRING" id="1618607.UY86_C0008G0013"/>
<dbReference type="Pfam" id="PF00456">
    <property type="entry name" value="Transketolase_N"/>
    <property type="match status" value="1"/>
</dbReference>
<dbReference type="CDD" id="cd02012">
    <property type="entry name" value="TPP_TK"/>
    <property type="match status" value="1"/>
</dbReference>
<dbReference type="Proteomes" id="UP000033852">
    <property type="component" value="Unassembled WGS sequence"/>
</dbReference>
<evidence type="ECO:0000313" key="6">
    <source>
        <dbReference type="EMBL" id="KKW37456.1"/>
    </source>
</evidence>
<protein>
    <submittedName>
        <fullName evidence="6">Transketolase</fullName>
    </submittedName>
</protein>
<evidence type="ECO:0000256" key="3">
    <source>
        <dbReference type="ARBA" id="ARBA00023052"/>
    </source>
</evidence>
<feature type="region of interest" description="Disordered" evidence="4">
    <location>
        <begin position="298"/>
        <end position="321"/>
    </location>
</feature>
<name>A0A0G1Y2I2_9BACT</name>
<evidence type="ECO:0000313" key="7">
    <source>
        <dbReference type="Proteomes" id="UP000033852"/>
    </source>
</evidence>